<keyword evidence="2" id="KW-1185">Reference proteome</keyword>
<evidence type="ECO:0000313" key="2">
    <source>
        <dbReference type="Proteomes" id="UP001516400"/>
    </source>
</evidence>
<name>A0ABD2P003_9CUCU</name>
<proteinExistence type="predicted"/>
<reference evidence="1 2" key="1">
    <citation type="journal article" date="2021" name="BMC Biol.">
        <title>Horizontally acquired antibacterial genes associated with adaptive radiation of ladybird beetles.</title>
        <authorList>
            <person name="Li H.S."/>
            <person name="Tang X.F."/>
            <person name="Huang Y.H."/>
            <person name="Xu Z.Y."/>
            <person name="Chen M.L."/>
            <person name="Du X.Y."/>
            <person name="Qiu B.Y."/>
            <person name="Chen P.T."/>
            <person name="Zhang W."/>
            <person name="Slipinski A."/>
            <person name="Escalona H.E."/>
            <person name="Waterhouse R.M."/>
            <person name="Zwick A."/>
            <person name="Pang H."/>
        </authorList>
    </citation>
    <scope>NUCLEOTIDE SEQUENCE [LARGE SCALE GENOMIC DNA]</scope>
    <source>
        <strain evidence="1">SYSU2018</strain>
    </source>
</reference>
<dbReference type="EMBL" id="JABFTP020000165">
    <property type="protein sequence ID" value="KAL3284151.1"/>
    <property type="molecule type" value="Genomic_DNA"/>
</dbReference>
<dbReference type="Proteomes" id="UP001516400">
    <property type="component" value="Unassembled WGS sequence"/>
</dbReference>
<sequence>MKTILITTISRSSFLLNYLFKGHGLNPGSYSGGGGNTYGSDHYKTLANYAAPGEGLGSYGGDQQVLDSHQELKDSDGGDYHHGVSVVSLGNQQKGPTFDLTKHGGGGHYGLFGGSFIDSGKYASGGNEGHHVGGYGHYSAGNHDEDAALLAAALSGGHGEELYHH</sequence>
<protein>
    <submittedName>
        <fullName evidence="1">Uncharacterized protein</fullName>
    </submittedName>
</protein>
<dbReference type="AlphaFoldDB" id="A0ABD2P003"/>
<gene>
    <name evidence="1" type="ORF">HHI36_018319</name>
</gene>
<organism evidence="1 2">
    <name type="scientific">Cryptolaemus montrouzieri</name>
    <dbReference type="NCBI Taxonomy" id="559131"/>
    <lineage>
        <taxon>Eukaryota</taxon>
        <taxon>Metazoa</taxon>
        <taxon>Ecdysozoa</taxon>
        <taxon>Arthropoda</taxon>
        <taxon>Hexapoda</taxon>
        <taxon>Insecta</taxon>
        <taxon>Pterygota</taxon>
        <taxon>Neoptera</taxon>
        <taxon>Endopterygota</taxon>
        <taxon>Coleoptera</taxon>
        <taxon>Polyphaga</taxon>
        <taxon>Cucujiformia</taxon>
        <taxon>Coccinelloidea</taxon>
        <taxon>Coccinellidae</taxon>
        <taxon>Scymninae</taxon>
        <taxon>Scymnini</taxon>
        <taxon>Cryptolaemus</taxon>
    </lineage>
</organism>
<comment type="caution">
    <text evidence="1">The sequence shown here is derived from an EMBL/GenBank/DDBJ whole genome shotgun (WGS) entry which is preliminary data.</text>
</comment>
<evidence type="ECO:0000313" key="1">
    <source>
        <dbReference type="EMBL" id="KAL3284151.1"/>
    </source>
</evidence>
<accession>A0ABD2P003</accession>